<dbReference type="EMBL" id="CAJNIZ010011381">
    <property type="protein sequence ID" value="CAE7318762.1"/>
    <property type="molecule type" value="Genomic_DNA"/>
</dbReference>
<reference evidence="1" key="1">
    <citation type="submission" date="2021-02" db="EMBL/GenBank/DDBJ databases">
        <authorList>
            <person name="Dougan E. K."/>
            <person name="Rhodes N."/>
            <person name="Thang M."/>
            <person name="Chan C."/>
        </authorList>
    </citation>
    <scope>NUCLEOTIDE SEQUENCE</scope>
</reference>
<keyword evidence="2" id="KW-1185">Reference proteome</keyword>
<name>A0A812NR06_SYMPI</name>
<evidence type="ECO:0000313" key="1">
    <source>
        <dbReference type="EMBL" id="CAE7318762.1"/>
    </source>
</evidence>
<dbReference type="AlphaFoldDB" id="A0A812NR06"/>
<gene>
    <name evidence="1" type="ORF">SPIL2461_LOCUS7341</name>
</gene>
<organism evidence="1 2">
    <name type="scientific">Symbiodinium pilosum</name>
    <name type="common">Dinoflagellate</name>
    <dbReference type="NCBI Taxonomy" id="2952"/>
    <lineage>
        <taxon>Eukaryota</taxon>
        <taxon>Sar</taxon>
        <taxon>Alveolata</taxon>
        <taxon>Dinophyceae</taxon>
        <taxon>Suessiales</taxon>
        <taxon>Symbiodiniaceae</taxon>
        <taxon>Symbiodinium</taxon>
    </lineage>
</organism>
<sequence length="197" mass="21316">MKVDDKTYQKFWWFKKGSKWPTGKTDVLGDNFGDCKSSDAVCFQKLPEVKEEGLLLLAIDSEGNQFEWTFDSLNPVAHAAYKALRHGTTASKVSGATWAPRVIKGSITGSAQDTFMYRDQDGIRSFMLDDDGCDCHSTLSMGHAMCGGGCSQSYGNCKITGGVDKLSDAQMTGSAGSGHHCTGPATDYGLSLYYYAP</sequence>
<dbReference type="Proteomes" id="UP000649617">
    <property type="component" value="Unassembled WGS sequence"/>
</dbReference>
<evidence type="ECO:0000313" key="2">
    <source>
        <dbReference type="Proteomes" id="UP000649617"/>
    </source>
</evidence>
<comment type="caution">
    <text evidence="1">The sequence shown here is derived from an EMBL/GenBank/DDBJ whole genome shotgun (WGS) entry which is preliminary data.</text>
</comment>
<accession>A0A812NR06</accession>
<proteinExistence type="predicted"/>
<dbReference type="OrthoDB" id="5957436at2759"/>
<protein>
    <submittedName>
        <fullName evidence="1">Uncharacterized protein</fullName>
    </submittedName>
</protein>